<evidence type="ECO:0000256" key="2">
    <source>
        <dbReference type="ARBA" id="ARBA00006803"/>
    </source>
</evidence>
<dbReference type="InParanoid" id="E3MN03"/>
<reference evidence="7" key="1">
    <citation type="submission" date="2007-07" db="EMBL/GenBank/DDBJ databases">
        <title>PCAP assembly of the Caenorhabditis remanei genome.</title>
        <authorList>
            <consortium name="The Caenorhabditis remanei Sequencing Consortium"/>
            <person name="Wilson R.K."/>
        </authorList>
    </citation>
    <scope>NUCLEOTIDE SEQUENCE [LARGE SCALE GENOMIC DNA]</scope>
    <source>
        <strain evidence="7">PB4641</strain>
    </source>
</reference>
<name>E3MN03_CAERE</name>
<proteinExistence type="inferred from homology"/>
<keyword evidence="5 6" id="KW-0472">Membrane</keyword>
<keyword evidence="8" id="KW-1185">Reference proteome</keyword>
<dbReference type="InterPro" id="IPR004151">
    <property type="entry name" value="7TM_GPCR_serpentine_rcpt_Sre"/>
</dbReference>
<dbReference type="OMA" id="VGRFITC"/>
<feature type="transmembrane region" description="Helical" evidence="6">
    <location>
        <begin position="56"/>
        <end position="76"/>
    </location>
</feature>
<dbReference type="eggNOG" id="ENOG502TH2V">
    <property type="taxonomic scope" value="Eukaryota"/>
</dbReference>
<feature type="transmembrane region" description="Helical" evidence="6">
    <location>
        <begin position="171"/>
        <end position="194"/>
    </location>
</feature>
<evidence type="ECO:0000256" key="5">
    <source>
        <dbReference type="ARBA" id="ARBA00023136"/>
    </source>
</evidence>
<feature type="transmembrane region" description="Helical" evidence="6">
    <location>
        <begin position="96"/>
        <end position="122"/>
    </location>
</feature>
<dbReference type="EMBL" id="DS268458">
    <property type="protein sequence ID" value="EFP05134.1"/>
    <property type="molecule type" value="Genomic_DNA"/>
</dbReference>
<evidence type="ECO:0000256" key="3">
    <source>
        <dbReference type="ARBA" id="ARBA00022692"/>
    </source>
</evidence>
<accession>E3MN03</accession>
<comment type="similarity">
    <text evidence="2">Belongs to the nematode receptor-like protein sre family.</text>
</comment>
<dbReference type="GO" id="GO:0016020">
    <property type="term" value="C:membrane"/>
    <property type="evidence" value="ECO:0007669"/>
    <property type="project" value="UniProtKB-SubCell"/>
</dbReference>
<feature type="transmembrane region" description="Helical" evidence="6">
    <location>
        <begin position="307"/>
        <end position="326"/>
    </location>
</feature>
<dbReference type="Pfam" id="PF03125">
    <property type="entry name" value="Sre"/>
    <property type="match status" value="1"/>
</dbReference>
<evidence type="ECO:0000256" key="6">
    <source>
        <dbReference type="SAM" id="Phobius"/>
    </source>
</evidence>
<dbReference type="AlphaFoldDB" id="E3MN03"/>
<sequence length="369" mass="43347">MNLPFSPVHKCPPEISFHCQWMFYFIHFEMLAMVIEIPSFLLVIYATIKSPFHYNLTFIGLFMLSGYYVFLVGRFITCLYEIGVVTLTDENEENEVYPTSLVIGSLMQFFYMGCACGISLAVAFERFFATYYVDTYETKKRKWISVLICSELTVACGVSAIIMLFDLLPISVMAFLGVFISCASFFFYLVLFIMNKRRLQTIQQERVDDMYTLSVRFQLSENLRVMTLLRNVVIFSGVNNFIMAIILTLYMSKSFKTAYPVTCIYLHFAFNFCVIIYSFLMLIIMVFSVKQYRVYFFSLRFVRKFKLFNLFISISDFSGVTLYPLVGRCFQNEFSMPHVQELSIRDETDSYFTNLSTQWDEKFERFNRS</sequence>
<comment type="subcellular location">
    <subcellularLocation>
        <location evidence="1">Membrane</location>
        <topology evidence="1">Multi-pass membrane protein</topology>
    </subcellularLocation>
</comment>
<protein>
    <submittedName>
        <fullName evidence="7">CRE-SRE-1 protein</fullName>
    </submittedName>
</protein>
<evidence type="ECO:0000313" key="7">
    <source>
        <dbReference type="EMBL" id="EFP05134.1"/>
    </source>
</evidence>
<dbReference type="OrthoDB" id="5877454at2759"/>
<dbReference type="HOGENOM" id="CLU_795071_0_0_1"/>
<dbReference type="PANTHER" id="PTHR23128:SF139">
    <property type="entry name" value="SERPENTINE RECEPTOR CLASS EPSILON-1-RELATED"/>
    <property type="match status" value="1"/>
</dbReference>
<feature type="transmembrane region" description="Helical" evidence="6">
    <location>
        <begin position="143"/>
        <end position="165"/>
    </location>
</feature>
<dbReference type="FunCoup" id="E3MN03">
    <property type="interactions" value="160"/>
</dbReference>
<feature type="transmembrane region" description="Helical" evidence="6">
    <location>
        <begin position="264"/>
        <end position="287"/>
    </location>
</feature>
<gene>
    <name evidence="7" type="primary">Cre-sre-1</name>
    <name evidence="7" type="ORF">CRE_04050</name>
</gene>
<feature type="transmembrane region" description="Helical" evidence="6">
    <location>
        <begin position="232"/>
        <end position="252"/>
    </location>
</feature>
<evidence type="ECO:0000313" key="8">
    <source>
        <dbReference type="Proteomes" id="UP000008281"/>
    </source>
</evidence>
<keyword evidence="3 6" id="KW-0812">Transmembrane</keyword>
<feature type="transmembrane region" description="Helical" evidence="6">
    <location>
        <begin position="22"/>
        <end position="44"/>
    </location>
</feature>
<evidence type="ECO:0000256" key="4">
    <source>
        <dbReference type="ARBA" id="ARBA00022989"/>
    </source>
</evidence>
<dbReference type="STRING" id="31234.E3MN03"/>
<organism evidence="8">
    <name type="scientific">Caenorhabditis remanei</name>
    <name type="common">Caenorhabditis vulgaris</name>
    <dbReference type="NCBI Taxonomy" id="31234"/>
    <lineage>
        <taxon>Eukaryota</taxon>
        <taxon>Metazoa</taxon>
        <taxon>Ecdysozoa</taxon>
        <taxon>Nematoda</taxon>
        <taxon>Chromadorea</taxon>
        <taxon>Rhabditida</taxon>
        <taxon>Rhabditina</taxon>
        <taxon>Rhabditomorpha</taxon>
        <taxon>Rhabditoidea</taxon>
        <taxon>Rhabditidae</taxon>
        <taxon>Peloderinae</taxon>
        <taxon>Caenorhabditis</taxon>
    </lineage>
</organism>
<dbReference type="Proteomes" id="UP000008281">
    <property type="component" value="Unassembled WGS sequence"/>
</dbReference>
<keyword evidence="4 6" id="KW-1133">Transmembrane helix</keyword>
<evidence type="ECO:0000256" key="1">
    <source>
        <dbReference type="ARBA" id="ARBA00004141"/>
    </source>
</evidence>
<dbReference type="PANTHER" id="PTHR23128">
    <property type="entry name" value="SERPENTINE RECEPTOR, CLASS E (EPSILON)-RELATED"/>
    <property type="match status" value="1"/>
</dbReference>
<dbReference type="GO" id="GO:0007606">
    <property type="term" value="P:sensory perception of chemical stimulus"/>
    <property type="evidence" value="ECO:0007669"/>
    <property type="project" value="InterPro"/>
</dbReference>